<feature type="binding site" evidence="8">
    <location>
        <position position="46"/>
    </location>
    <ligand>
        <name>L-glutamine</name>
        <dbReference type="ChEBI" id="CHEBI:58359"/>
    </ligand>
</feature>
<keyword evidence="6 8" id="KW-0315">Glutamine amidotransferase</keyword>
<dbReference type="NCBIfam" id="TIGR01368">
    <property type="entry name" value="CPSaseIIsmall"/>
    <property type="match status" value="1"/>
</dbReference>
<dbReference type="InterPro" id="IPR035686">
    <property type="entry name" value="CPSase_GATase1"/>
</dbReference>
<evidence type="ECO:0000256" key="6">
    <source>
        <dbReference type="ARBA" id="ARBA00022962"/>
    </source>
</evidence>
<reference evidence="11" key="1">
    <citation type="submission" date="2016-01" db="EMBL/GenBank/DDBJ databases">
        <title>Whole genome sequencing of Bhargavaea cecembensis T14.</title>
        <authorList>
            <person name="Hong K.W."/>
        </authorList>
    </citation>
    <scope>NUCLEOTIDE SEQUENCE [LARGE SCALE GENOMIC DNA]</scope>
    <source>
        <strain evidence="11">M19</strain>
    </source>
</reference>
<dbReference type="AlphaFoldDB" id="A0A165L3M2"/>
<proteinExistence type="inferred from homology"/>
<protein>
    <recommendedName>
        <fullName evidence="8">Carbamoyl phosphate synthase small chain</fullName>
        <ecNumber evidence="8">6.3.5.5</ecNumber>
    </recommendedName>
    <alternativeName>
        <fullName evidence="8">Carbamoyl phosphate synthetase glutamine chain</fullName>
    </alternativeName>
</protein>
<dbReference type="Pfam" id="PF00988">
    <property type="entry name" value="CPSase_sm_chain"/>
    <property type="match status" value="1"/>
</dbReference>
<comment type="pathway">
    <text evidence="1 8">Amino-acid biosynthesis; L-arginine biosynthesis; carbamoyl phosphate from bicarbonate: step 1/1.</text>
</comment>
<evidence type="ECO:0000313" key="10">
    <source>
        <dbReference type="EMBL" id="KZE50912.1"/>
    </source>
</evidence>
<evidence type="ECO:0000313" key="11">
    <source>
        <dbReference type="Proteomes" id="UP000076510"/>
    </source>
</evidence>
<accession>A0A165L3M2</accession>
<dbReference type="GO" id="GO:0006207">
    <property type="term" value="P:'de novo' pyrimidine nucleobase biosynthetic process"/>
    <property type="evidence" value="ECO:0007669"/>
    <property type="project" value="InterPro"/>
</dbReference>
<dbReference type="UniPathway" id="UPA00070">
    <property type="reaction ID" value="UER00115"/>
</dbReference>
<dbReference type="Pfam" id="PF00117">
    <property type="entry name" value="GATase"/>
    <property type="match status" value="1"/>
</dbReference>
<evidence type="ECO:0000256" key="3">
    <source>
        <dbReference type="ARBA" id="ARBA00022598"/>
    </source>
</evidence>
<feature type="active site" description="Nucleophile" evidence="8">
    <location>
        <position position="246"/>
    </location>
</feature>
<dbReference type="Proteomes" id="UP000076510">
    <property type="component" value="Unassembled WGS sequence"/>
</dbReference>
<comment type="function">
    <text evidence="8">Small subunit of the glutamine-dependent carbamoyl phosphate synthetase (CPSase). CPSase catalyzes the formation of carbamoyl phosphate from the ammonia moiety of glutamine, carbonate, and phosphate donated by ATP, constituting the first step of 2 biosynthetic pathways, one leading to arginine and/or urea and the other to pyrimidine nucleotides. The small subunit (glutamine amidotransferase) binds and cleaves glutamine to supply the large subunit with the substrate ammonia.</text>
</comment>
<dbReference type="EMBL" id="LQQY01000009">
    <property type="protein sequence ID" value="KZE50912.1"/>
    <property type="molecule type" value="Genomic_DNA"/>
</dbReference>
<evidence type="ECO:0000256" key="7">
    <source>
        <dbReference type="ARBA" id="ARBA00048816"/>
    </source>
</evidence>
<name>A0A165L3M2_9BACI</name>
<keyword evidence="8" id="KW-0665">Pyrimidine biosynthesis</keyword>
<comment type="caution">
    <text evidence="8">Lacks conserved residue(s) required for the propagation of feature annotation.</text>
</comment>
<dbReference type="InterPro" id="IPR036480">
    <property type="entry name" value="CarbP_synth_ssu_N_sf"/>
</dbReference>
<dbReference type="Gene3D" id="3.40.50.880">
    <property type="match status" value="1"/>
</dbReference>
<dbReference type="GO" id="GO:0006541">
    <property type="term" value="P:glutamine metabolic process"/>
    <property type="evidence" value="ECO:0007669"/>
    <property type="project" value="InterPro"/>
</dbReference>
<dbReference type="Gene3D" id="3.50.30.20">
    <property type="entry name" value="Carbamoyl-phosphate synthase small subunit, N-terminal domain"/>
    <property type="match status" value="1"/>
</dbReference>
<feature type="active site" evidence="8">
    <location>
        <position position="331"/>
    </location>
</feature>
<dbReference type="HAMAP" id="MF_01209">
    <property type="entry name" value="CPSase_S_chain"/>
    <property type="match status" value="1"/>
</dbReference>
<dbReference type="InterPro" id="IPR017926">
    <property type="entry name" value="GATASE"/>
</dbReference>
<gene>
    <name evidence="8" type="primary">carA</name>
    <name evidence="10" type="ORF">AV649_16175</name>
</gene>
<dbReference type="PRINTS" id="PR00099">
    <property type="entry name" value="CPSGATASE"/>
</dbReference>
<dbReference type="InterPro" id="IPR002474">
    <property type="entry name" value="CarbamoylP_synth_ssu_N"/>
</dbReference>
<comment type="subunit">
    <text evidence="8">Composed of two chains; the small (or glutamine) chain promotes the hydrolysis of glutamine to ammonia, which is used by the large (or ammonia) chain to synthesize carbamoyl phosphate. Tetramer of heterodimers (alpha,beta)4.</text>
</comment>
<dbReference type="GO" id="GO:0005524">
    <property type="term" value="F:ATP binding"/>
    <property type="evidence" value="ECO:0007669"/>
    <property type="project" value="UniProtKB-UniRule"/>
</dbReference>
<comment type="catalytic activity">
    <reaction evidence="7 8">
        <text>hydrogencarbonate + L-glutamine + 2 ATP + H2O = carbamoyl phosphate + L-glutamate + 2 ADP + phosphate + 2 H(+)</text>
        <dbReference type="Rhea" id="RHEA:18633"/>
        <dbReference type="ChEBI" id="CHEBI:15377"/>
        <dbReference type="ChEBI" id="CHEBI:15378"/>
        <dbReference type="ChEBI" id="CHEBI:17544"/>
        <dbReference type="ChEBI" id="CHEBI:29985"/>
        <dbReference type="ChEBI" id="CHEBI:30616"/>
        <dbReference type="ChEBI" id="CHEBI:43474"/>
        <dbReference type="ChEBI" id="CHEBI:58228"/>
        <dbReference type="ChEBI" id="CHEBI:58359"/>
        <dbReference type="ChEBI" id="CHEBI:456216"/>
        <dbReference type="EC" id="6.3.5.5"/>
    </reaction>
</comment>
<evidence type="ECO:0000256" key="5">
    <source>
        <dbReference type="ARBA" id="ARBA00022840"/>
    </source>
</evidence>
<dbReference type="SMART" id="SM01097">
    <property type="entry name" value="CPSase_sm_chain"/>
    <property type="match status" value="1"/>
</dbReference>
<feature type="binding site" evidence="8">
    <location>
        <position position="250"/>
    </location>
    <ligand>
        <name>L-glutamine</name>
        <dbReference type="ChEBI" id="CHEBI:58359"/>
    </ligand>
</feature>
<feature type="binding site" evidence="8">
    <location>
        <position position="219"/>
    </location>
    <ligand>
        <name>L-glutamine</name>
        <dbReference type="ChEBI" id="CHEBI:58359"/>
    </ligand>
</feature>
<dbReference type="RefSeq" id="WP_063190876.1">
    <property type="nucleotide sequence ID" value="NZ_JBCMYD010000025.1"/>
</dbReference>
<evidence type="ECO:0000256" key="4">
    <source>
        <dbReference type="ARBA" id="ARBA00022741"/>
    </source>
</evidence>
<dbReference type="CDD" id="cd01744">
    <property type="entry name" value="GATase1_CPSase"/>
    <property type="match status" value="1"/>
</dbReference>
<dbReference type="EC" id="6.3.5.5" evidence="8"/>
<dbReference type="GO" id="GO:0006526">
    <property type="term" value="P:L-arginine biosynthetic process"/>
    <property type="evidence" value="ECO:0007669"/>
    <property type="project" value="UniProtKB-UniRule"/>
</dbReference>
<keyword evidence="5 8" id="KW-0067">ATP-binding</keyword>
<evidence type="ECO:0000259" key="9">
    <source>
        <dbReference type="SMART" id="SM01097"/>
    </source>
</evidence>
<comment type="pathway">
    <text evidence="8">Pyrimidine metabolism; UMP biosynthesis via de novo pathway; (S)-dihydroorotate from bicarbonate: step 1/3.</text>
</comment>
<dbReference type="SUPFAM" id="SSF52317">
    <property type="entry name" value="Class I glutamine amidotransferase-like"/>
    <property type="match status" value="1"/>
</dbReference>
<comment type="similarity">
    <text evidence="2 8">Belongs to the CarA family.</text>
</comment>
<dbReference type="InterPro" id="IPR050472">
    <property type="entry name" value="Anth_synth/Amidotransfase"/>
</dbReference>
<evidence type="ECO:0000256" key="8">
    <source>
        <dbReference type="HAMAP-Rule" id="MF_01209"/>
    </source>
</evidence>
<evidence type="ECO:0000256" key="1">
    <source>
        <dbReference type="ARBA" id="ARBA00005077"/>
    </source>
</evidence>
<evidence type="ECO:0000256" key="2">
    <source>
        <dbReference type="ARBA" id="ARBA00007800"/>
    </source>
</evidence>
<keyword evidence="4 8" id="KW-0547">Nucleotide-binding</keyword>
<feature type="binding site" evidence="8">
    <location>
        <position position="247"/>
    </location>
    <ligand>
        <name>L-glutamine</name>
        <dbReference type="ChEBI" id="CHEBI:58359"/>
    </ligand>
</feature>
<feature type="binding site" evidence="8">
    <location>
        <position position="291"/>
    </location>
    <ligand>
        <name>L-glutamine</name>
        <dbReference type="ChEBI" id="CHEBI:58359"/>
    </ligand>
</feature>
<dbReference type="PANTHER" id="PTHR43418:SF7">
    <property type="entry name" value="CARBAMOYL-PHOSPHATE SYNTHASE SMALL CHAIN"/>
    <property type="match status" value="1"/>
</dbReference>
<dbReference type="InterPro" id="IPR006274">
    <property type="entry name" value="CarbamoylP_synth_ssu"/>
</dbReference>
<dbReference type="PANTHER" id="PTHR43418">
    <property type="entry name" value="MULTIFUNCTIONAL TRYPTOPHAN BIOSYNTHESIS PROTEIN-RELATED"/>
    <property type="match status" value="1"/>
</dbReference>
<organism evidence="10 11">
    <name type="scientific">Rossellomorea marisflavi</name>
    <dbReference type="NCBI Taxonomy" id="189381"/>
    <lineage>
        <taxon>Bacteria</taxon>
        <taxon>Bacillati</taxon>
        <taxon>Bacillota</taxon>
        <taxon>Bacilli</taxon>
        <taxon>Bacillales</taxon>
        <taxon>Bacillaceae</taxon>
        <taxon>Rossellomorea</taxon>
    </lineage>
</organism>
<feature type="binding site" evidence="8">
    <location>
        <position position="221"/>
    </location>
    <ligand>
        <name>L-glutamine</name>
        <dbReference type="ChEBI" id="CHEBI:58359"/>
    </ligand>
</feature>
<dbReference type="UniPathway" id="UPA00068">
    <property type="reaction ID" value="UER00171"/>
</dbReference>
<feature type="domain" description="Carbamoyl-phosphate synthase small subunit N-terminal" evidence="9">
    <location>
        <begin position="2"/>
        <end position="132"/>
    </location>
</feature>
<sequence length="366" mass="40851">MQELKILLENGIEFHGTGICGERPYIGEIVFFTGMTGYQEVLTDPSYHGQFVVMTYPLIGNYGINDGDSESNKPKVKGLIVKELCETPSHYQSKMSVSDYLLEEEIPFVTEVDTRELTKVIREEGTMRASIAPLDYPKEVLLKELGRGGGRNSVECVTSQDAYTIPGEGEHVLVLDLGLKKGIMKELTSRGVCLTVVPAFTSIEEIHRLSPDKIILSNGPGDPKDSSYVIQLVKRLIPDYPIFGICLGHQIIALACGADTEKMKFGHRGPNHPVKDHRTNLVKITSQNHNYTVKKESIIKTDLEIIQTALHDGTVEGIMHKTYPVMSVQYHPEGSPGPMDSNELFHSFIERDFKKEQEARGKVHVR</sequence>
<comment type="caution">
    <text evidence="10">The sequence shown here is derived from an EMBL/GenBank/DDBJ whole genome shotgun (WGS) entry which is preliminary data.</text>
</comment>
<dbReference type="GO" id="GO:0044205">
    <property type="term" value="P:'de novo' UMP biosynthetic process"/>
    <property type="evidence" value="ECO:0007669"/>
    <property type="project" value="UniProtKB-UniRule"/>
</dbReference>
<feature type="region of interest" description="CPSase" evidence="8">
    <location>
        <begin position="1"/>
        <end position="170"/>
    </location>
</feature>
<dbReference type="NCBIfam" id="NF009475">
    <property type="entry name" value="PRK12838.1"/>
    <property type="match status" value="1"/>
</dbReference>
<feature type="binding site" evidence="8">
    <location>
        <position position="288"/>
    </location>
    <ligand>
        <name>L-glutamine</name>
        <dbReference type="ChEBI" id="CHEBI:58359"/>
    </ligand>
</feature>
<dbReference type="GO" id="GO:0004359">
    <property type="term" value="F:glutaminase activity"/>
    <property type="evidence" value="ECO:0007669"/>
    <property type="project" value="RHEA"/>
</dbReference>
<feature type="active site" evidence="8">
    <location>
        <position position="333"/>
    </location>
</feature>
<dbReference type="PRINTS" id="PR00097">
    <property type="entry name" value="ANTSNTHASEII"/>
</dbReference>
<keyword evidence="8" id="KW-0028">Amino-acid biosynthesis</keyword>
<keyword evidence="3 8" id="KW-0436">Ligase</keyword>
<dbReference type="PRINTS" id="PR00096">
    <property type="entry name" value="GATASE"/>
</dbReference>
<dbReference type="SUPFAM" id="SSF52021">
    <property type="entry name" value="Carbamoyl phosphate synthetase, small subunit N-terminal domain"/>
    <property type="match status" value="1"/>
</dbReference>
<dbReference type="PROSITE" id="PS51273">
    <property type="entry name" value="GATASE_TYPE_1"/>
    <property type="match status" value="1"/>
</dbReference>
<dbReference type="GO" id="GO:0004088">
    <property type="term" value="F:carbamoyl-phosphate synthase (glutamine-hydrolyzing) activity"/>
    <property type="evidence" value="ECO:0007669"/>
    <property type="project" value="UniProtKB-UniRule"/>
</dbReference>
<keyword evidence="8" id="KW-0055">Arginine biosynthesis</keyword>
<comment type="catalytic activity">
    <reaction evidence="8">
        <text>L-glutamine + H2O = L-glutamate + NH4(+)</text>
        <dbReference type="Rhea" id="RHEA:15889"/>
        <dbReference type="ChEBI" id="CHEBI:15377"/>
        <dbReference type="ChEBI" id="CHEBI:28938"/>
        <dbReference type="ChEBI" id="CHEBI:29985"/>
        <dbReference type="ChEBI" id="CHEBI:58359"/>
    </reaction>
</comment>
<dbReference type="InterPro" id="IPR029062">
    <property type="entry name" value="Class_I_gatase-like"/>
</dbReference>